<dbReference type="InterPro" id="IPR050742">
    <property type="entry name" value="Helicase_Restrict-Modif_Enz"/>
</dbReference>
<dbReference type="SUPFAM" id="SSF52540">
    <property type="entry name" value="P-loop containing nucleoside triphosphate hydrolases"/>
    <property type="match status" value="1"/>
</dbReference>
<evidence type="ECO:0000313" key="3">
    <source>
        <dbReference type="Proteomes" id="UP001549106"/>
    </source>
</evidence>
<name>A0ABV2MAU8_9FIRM</name>
<dbReference type="PROSITE" id="PS51194">
    <property type="entry name" value="HELICASE_CTER"/>
    <property type="match status" value="1"/>
</dbReference>
<dbReference type="InterPro" id="IPR058403">
    <property type="entry name" value="DUF8090"/>
</dbReference>
<dbReference type="InterPro" id="IPR021835">
    <property type="entry name" value="DUF3427"/>
</dbReference>
<comment type="caution">
    <text evidence="2">The sequence shown here is derived from an EMBL/GenBank/DDBJ whole genome shotgun (WGS) entry which is preliminary data.</text>
</comment>
<dbReference type="Pfam" id="PF26350">
    <property type="entry name" value="DUF8090"/>
    <property type="match status" value="1"/>
</dbReference>
<dbReference type="InterPro" id="IPR006935">
    <property type="entry name" value="Helicase/UvrB_N"/>
</dbReference>
<dbReference type="EMBL" id="JBEPMJ010000073">
    <property type="protein sequence ID" value="MET3752627.1"/>
    <property type="molecule type" value="Genomic_DNA"/>
</dbReference>
<protein>
    <recommendedName>
        <fullName evidence="1">Helicase C-terminal domain-containing protein</fullName>
    </recommendedName>
</protein>
<evidence type="ECO:0000313" key="2">
    <source>
        <dbReference type="EMBL" id="MET3752627.1"/>
    </source>
</evidence>
<dbReference type="InterPro" id="IPR027417">
    <property type="entry name" value="P-loop_NTPase"/>
</dbReference>
<gene>
    <name evidence="2" type="ORF">ABID24_003901</name>
</gene>
<organism evidence="2 3">
    <name type="scientific">Blautia caecimuris</name>
    <dbReference type="NCBI Taxonomy" id="1796615"/>
    <lineage>
        <taxon>Bacteria</taxon>
        <taxon>Bacillati</taxon>
        <taxon>Bacillota</taxon>
        <taxon>Clostridia</taxon>
        <taxon>Lachnospirales</taxon>
        <taxon>Lachnospiraceae</taxon>
        <taxon>Blautia</taxon>
    </lineage>
</organism>
<dbReference type="Pfam" id="PF04851">
    <property type="entry name" value="ResIII"/>
    <property type="match status" value="1"/>
</dbReference>
<feature type="domain" description="Helicase C-terminal" evidence="1">
    <location>
        <begin position="110"/>
        <end position="274"/>
    </location>
</feature>
<accession>A0ABV2MAU8</accession>
<dbReference type="PANTHER" id="PTHR47396:SF1">
    <property type="entry name" value="ATP-DEPENDENT HELICASE IRC3-RELATED"/>
    <property type="match status" value="1"/>
</dbReference>
<sequence length="653" mass="75980">MAEKIVRPILTYADEAHHSSADSYKKIMNYFKPRLWLGMTATPDKRDDNLEGRNIYEIFNHQIAYEIRLQDAMKEDLLCPFHYFGITDLEVIADAGKSSEEKFENFKYLTSDERVLNVMKQAKFFGYSGERVKGLIFCSRIDEARELSAKFNEKGWRTLVLSGSDSETVRAAAVERLAGDEAEDALDYIISVDIFSEGVDVPEINQVIMLRPTESPIIFIQQLGRGLRKAEDKEYVVVIDFIGNYRNNFMIPIALSGDRSYNKDNIRRYVTEGGRVIPGASTIHFDEISRKRIFQAIDNANFNDIKLIRENYMNLKNKLGHIPALADFDKYGEMDVLRIFDNNSLGSYYKFLVKYEKEYTTRLSKDEETVIEFVSKKLANGKRIHELEMLKRLLKYQNGIMDLLKKSLHDNYNCSMNDNCAENVVNMMTNEFPTSAAKKTYSQCVFLEKDGSDYKVSKLFSEMLQNKDFYRILEELIDFGILRYKDNFSMRYQDTDLVLYQKYTYEDACRLLNWKRNEVPLNIGGYKYDKKTKTFPVFINYDKQDDISDTTKYEDHFTSSDHLIAISKSGRSIESEDVQNFLKAKERGIDVQLFVRKNKDDKISKEFYYLGRMTSTGAVKEFVMPNTDKTAVEIEWALDTPVREDIYEYIVNG</sequence>
<proteinExistence type="predicted"/>
<dbReference type="Gene3D" id="3.40.50.300">
    <property type="entry name" value="P-loop containing nucleotide triphosphate hydrolases"/>
    <property type="match status" value="2"/>
</dbReference>
<dbReference type="CDD" id="cd18799">
    <property type="entry name" value="SF2_C_EcoAI-like"/>
    <property type="match status" value="1"/>
</dbReference>
<dbReference type="Pfam" id="PF11907">
    <property type="entry name" value="DUF3427"/>
    <property type="match status" value="1"/>
</dbReference>
<dbReference type="Pfam" id="PF00271">
    <property type="entry name" value="Helicase_C"/>
    <property type="match status" value="1"/>
</dbReference>
<dbReference type="SMART" id="SM00490">
    <property type="entry name" value="HELICc"/>
    <property type="match status" value="1"/>
</dbReference>
<reference evidence="2 3" key="1">
    <citation type="submission" date="2024-06" db="EMBL/GenBank/DDBJ databases">
        <title>Genomic Encyclopedia of Type Strains, Phase IV (KMG-IV): sequencing the most valuable type-strain genomes for metagenomic binning, comparative biology and taxonomic classification.</title>
        <authorList>
            <person name="Goeker M."/>
        </authorList>
    </citation>
    <scope>NUCLEOTIDE SEQUENCE [LARGE SCALE GENOMIC DNA]</scope>
    <source>
        <strain evidence="2 3">DSM 29492</strain>
    </source>
</reference>
<dbReference type="InterPro" id="IPR001650">
    <property type="entry name" value="Helicase_C-like"/>
</dbReference>
<evidence type="ECO:0000259" key="1">
    <source>
        <dbReference type="PROSITE" id="PS51194"/>
    </source>
</evidence>
<dbReference type="PANTHER" id="PTHR47396">
    <property type="entry name" value="TYPE I RESTRICTION ENZYME ECOKI R PROTEIN"/>
    <property type="match status" value="1"/>
</dbReference>
<dbReference type="Proteomes" id="UP001549106">
    <property type="component" value="Unassembled WGS sequence"/>
</dbReference>
<keyword evidence="3" id="KW-1185">Reference proteome</keyword>